<dbReference type="Proteomes" id="UP000521943">
    <property type="component" value="Unassembled WGS sequence"/>
</dbReference>
<name>A0A8H6LUJ1_9AGAR</name>
<organism evidence="1 2">
    <name type="scientific">Ephemerocybe angulata</name>
    <dbReference type="NCBI Taxonomy" id="980116"/>
    <lineage>
        <taxon>Eukaryota</taxon>
        <taxon>Fungi</taxon>
        <taxon>Dikarya</taxon>
        <taxon>Basidiomycota</taxon>
        <taxon>Agaricomycotina</taxon>
        <taxon>Agaricomycetes</taxon>
        <taxon>Agaricomycetidae</taxon>
        <taxon>Agaricales</taxon>
        <taxon>Agaricineae</taxon>
        <taxon>Psathyrellaceae</taxon>
        <taxon>Ephemerocybe</taxon>
    </lineage>
</organism>
<evidence type="ECO:0000313" key="2">
    <source>
        <dbReference type="Proteomes" id="UP000521943"/>
    </source>
</evidence>
<dbReference type="EMBL" id="JACGCI010000173">
    <property type="protein sequence ID" value="KAF6742729.1"/>
    <property type="molecule type" value="Genomic_DNA"/>
</dbReference>
<protein>
    <submittedName>
        <fullName evidence="1">Uncharacterized protein</fullName>
    </submittedName>
</protein>
<accession>A0A8H6LUJ1</accession>
<reference evidence="1 2" key="1">
    <citation type="submission" date="2020-07" db="EMBL/GenBank/DDBJ databases">
        <title>Comparative genomics of pyrophilous fungi reveals a link between fire events and developmental genes.</title>
        <authorList>
            <consortium name="DOE Joint Genome Institute"/>
            <person name="Steindorff A.S."/>
            <person name="Carver A."/>
            <person name="Calhoun S."/>
            <person name="Stillman K."/>
            <person name="Liu H."/>
            <person name="Lipzen A."/>
            <person name="Pangilinan J."/>
            <person name="Labutti K."/>
            <person name="Bruns T.D."/>
            <person name="Grigoriev I.V."/>
        </authorList>
    </citation>
    <scope>NUCLEOTIDE SEQUENCE [LARGE SCALE GENOMIC DNA]</scope>
    <source>
        <strain evidence="1 2">CBS 144469</strain>
    </source>
</reference>
<gene>
    <name evidence="1" type="ORF">DFP72DRAFT_1081492</name>
</gene>
<evidence type="ECO:0000313" key="1">
    <source>
        <dbReference type="EMBL" id="KAF6742729.1"/>
    </source>
</evidence>
<sequence length="301" mass="34534">MISFSYDVACQWFINFFSWCELYADNPVCENPDLDFKFLVPKFHLPAHILQCQLNFSHNLTPRVGRTDDAMLAEKAIEALKEREKYVESFKLFAEALCPEQVERWTAAVKAWEADRADEPNPYEPSFGKSDDKTIMEELLLEDEAELEQGNTDVRHTQVSTSMFISQGIDLETARRRHTFDLKSLGTHSTSIQRSRVLEHGNALKRRFDAWVLLQQLYMPSVTAHRQGVEEESDSAISTSIHEVKLFLPSEVPTNVKVEQHLSRLLVSRSALIIKKKKDNAGVEVMTHSNTLIHDLTEKIE</sequence>
<dbReference type="OrthoDB" id="3235114at2759"/>
<dbReference type="InterPro" id="IPR040521">
    <property type="entry name" value="KDZ"/>
</dbReference>
<comment type="caution">
    <text evidence="1">The sequence shown here is derived from an EMBL/GenBank/DDBJ whole genome shotgun (WGS) entry which is preliminary data.</text>
</comment>
<keyword evidence="2" id="KW-1185">Reference proteome</keyword>
<proteinExistence type="predicted"/>
<dbReference type="AlphaFoldDB" id="A0A8H6LUJ1"/>
<dbReference type="Pfam" id="PF18758">
    <property type="entry name" value="KDZ"/>
    <property type="match status" value="1"/>
</dbReference>